<dbReference type="CDD" id="cd07571">
    <property type="entry name" value="ALP_N-acyl_transferase"/>
    <property type="match status" value="1"/>
</dbReference>
<evidence type="ECO:0000256" key="10">
    <source>
        <dbReference type="ARBA" id="ARBA00023315"/>
    </source>
</evidence>
<dbReference type="CDD" id="cd06442">
    <property type="entry name" value="DPM1_like"/>
    <property type="match status" value="1"/>
</dbReference>
<evidence type="ECO:0000259" key="20">
    <source>
        <dbReference type="PROSITE" id="PS50263"/>
    </source>
</evidence>
<name>A0A655AEP8_MYCTX</name>
<comment type="similarity">
    <text evidence="16">In the N-terminal section; belongs to the CN hydrolase family. Apolipoprotein N-acyltransferase subfamily.</text>
</comment>
<comment type="catalytic activity">
    <reaction evidence="11">
        <text>a di-trans,poly-cis-dolichyl phosphate + GDP-alpha-D-mannose = a di-trans,poly-cis-dolichyl beta-D-mannosyl phosphate + GDP</text>
        <dbReference type="Rhea" id="RHEA:21184"/>
        <dbReference type="Rhea" id="RHEA-COMP:19498"/>
        <dbReference type="Rhea" id="RHEA-COMP:19501"/>
        <dbReference type="ChEBI" id="CHEBI:57527"/>
        <dbReference type="ChEBI" id="CHEBI:57683"/>
        <dbReference type="ChEBI" id="CHEBI:58189"/>
        <dbReference type="ChEBI" id="CHEBI:58211"/>
        <dbReference type="EC" id="2.4.1.83"/>
    </reaction>
</comment>
<comment type="function">
    <text evidence="13">Catalyzes the phospholipid dependent N-acylation of the N-terminal cysteine of apolipoprotein, the last step in lipoprotein maturation.</text>
</comment>
<organism evidence="21 22">
    <name type="scientific">Mycobacterium tuberculosis</name>
    <dbReference type="NCBI Taxonomy" id="1773"/>
    <lineage>
        <taxon>Bacteria</taxon>
        <taxon>Bacillati</taxon>
        <taxon>Actinomycetota</taxon>
        <taxon>Actinomycetes</taxon>
        <taxon>Mycobacteriales</taxon>
        <taxon>Mycobacteriaceae</taxon>
        <taxon>Mycobacterium</taxon>
        <taxon>Mycobacterium tuberculosis complex</taxon>
    </lineage>
</organism>
<evidence type="ECO:0000256" key="5">
    <source>
        <dbReference type="ARBA" id="ARBA00022676"/>
    </source>
</evidence>
<keyword evidence="8" id="KW-1133">Transmembrane helix</keyword>
<dbReference type="GO" id="GO:0042158">
    <property type="term" value="P:lipoprotein biosynthetic process"/>
    <property type="evidence" value="ECO:0007669"/>
    <property type="project" value="InterPro"/>
</dbReference>
<evidence type="ECO:0000256" key="16">
    <source>
        <dbReference type="ARBA" id="ARBA00061118"/>
    </source>
</evidence>
<keyword evidence="5 21" id="KW-0328">Glycosyltransferase</keyword>
<dbReference type="FunFam" id="3.90.550.10:FF:000122">
    <property type="entry name" value="Dolichol-phosphate mannosyltransferase subunit 1"/>
    <property type="match status" value="1"/>
</dbReference>
<dbReference type="GO" id="GO:0009247">
    <property type="term" value="P:glycolipid biosynthetic process"/>
    <property type="evidence" value="ECO:0007669"/>
    <property type="project" value="TreeGrafter"/>
</dbReference>
<comment type="subcellular location">
    <subcellularLocation>
        <location evidence="1">Cell membrane</location>
        <topology evidence="1">Multi-pass membrane protein</topology>
    </subcellularLocation>
</comment>
<dbReference type="GO" id="GO:0004582">
    <property type="term" value="F:dolichyl-phosphate beta-D-mannosyltransferase activity"/>
    <property type="evidence" value="ECO:0007669"/>
    <property type="project" value="UniProtKB-EC"/>
</dbReference>
<evidence type="ECO:0000256" key="1">
    <source>
        <dbReference type="ARBA" id="ARBA00004651"/>
    </source>
</evidence>
<comment type="pathway">
    <text evidence="14">Protein modification; lipoprotein biosynthesis (N-acyl transfer).</text>
</comment>
<evidence type="ECO:0000256" key="4">
    <source>
        <dbReference type="ARBA" id="ARBA00022475"/>
    </source>
</evidence>
<keyword evidence="4" id="KW-1003">Cell membrane</keyword>
<dbReference type="PANTHER" id="PTHR43398">
    <property type="entry name" value="DOLICHOL-PHOSPHATE MANNOSYLTRANSFERASE SUBUNIT 1"/>
    <property type="match status" value="1"/>
</dbReference>
<dbReference type="InterPro" id="IPR003010">
    <property type="entry name" value="C-N_Hydrolase"/>
</dbReference>
<dbReference type="InterPro" id="IPR039528">
    <property type="entry name" value="DPM1-like"/>
</dbReference>
<dbReference type="InterPro" id="IPR029044">
    <property type="entry name" value="Nucleotide-diphossugar_trans"/>
</dbReference>
<dbReference type="Proteomes" id="UP000048948">
    <property type="component" value="Unassembled WGS sequence"/>
</dbReference>
<dbReference type="Gene3D" id="3.60.110.10">
    <property type="entry name" value="Carbon-nitrogen hydrolase"/>
    <property type="match status" value="1"/>
</dbReference>
<evidence type="ECO:0000256" key="8">
    <source>
        <dbReference type="ARBA" id="ARBA00022989"/>
    </source>
</evidence>
<evidence type="ECO:0000256" key="17">
    <source>
        <dbReference type="ARBA" id="ARBA00067003"/>
    </source>
</evidence>
<keyword evidence="10" id="KW-0012">Acyltransferase</keyword>
<evidence type="ECO:0000256" key="3">
    <source>
        <dbReference type="ARBA" id="ARBA00012704"/>
    </source>
</evidence>
<sequence>MVLPAACICLVLFAAIVVWPQVRHAGSGSGGEPTVTVAVVQGNVPRLGLDFNAQRRAVLDNHVEETLRLAADVHAGLAQQPQFVIWPENSSDIDPFVNPDAGQRISAAAEAIGAPILIGTLMDVPGRPRENPEWTNTAIVWNPGTGPADRHDKAIVQPFGEYLPMPWLFRHLSGYADRAGHFVPGNGTGVVRIAGVPVGVATCWEVIFDRAPRKSILGGAQLLTVPSNNATFNKTMSEQQLAFAKVRAVEHDRYVVVAGTTGISAVIAPDGGELIRTDFFQPAYLDSQVRLKTRLTPATRWGPILQWILVGVAAAVVLVAMRQNGWFPRPRRSEPKGENDDSDAPPGRSEASGPPALSESDDELIQPEQGGRHSSGFGRHRATSRSYMTTGQPAPPAPGNRPSQRVLVIIPTFNERENLPVIHRRLTQACPAVHVLVVDDSSPDGTGQLADELAQADPGRTHVMHRTAKNGLGAAYLAGFAWGLSREYSVLVEMDADGSHAPEQLQRLLDAVDAGADLAIGSRYVAGGTVRNWPWRRLVLSKTANTYSRLALGIGIHDITAGYRAYRREALEAIDLDGVDSKGYCFQIDLTWRTVSNGFVVTEVPITFTERELGVSKMSGSNIREALVKVARWGIEGRLSRSDHARARPDIARPGAGGSRVSRADVTE</sequence>
<dbReference type="GO" id="GO:0016410">
    <property type="term" value="F:N-acyltransferase activity"/>
    <property type="evidence" value="ECO:0007669"/>
    <property type="project" value="InterPro"/>
</dbReference>
<evidence type="ECO:0000313" key="22">
    <source>
        <dbReference type="Proteomes" id="UP000048948"/>
    </source>
</evidence>
<dbReference type="Gene3D" id="3.90.550.10">
    <property type="entry name" value="Spore Coat Polysaccharide Biosynthesis Protein SpsA, Chain A"/>
    <property type="match status" value="1"/>
</dbReference>
<dbReference type="InterPro" id="IPR036526">
    <property type="entry name" value="C-N_Hydrolase_sf"/>
</dbReference>
<evidence type="ECO:0000256" key="7">
    <source>
        <dbReference type="ARBA" id="ARBA00022692"/>
    </source>
</evidence>
<dbReference type="EC" id="2.4.1.83" evidence="3"/>
<dbReference type="SUPFAM" id="SSF53448">
    <property type="entry name" value="Nucleotide-diphospho-sugar transferases"/>
    <property type="match status" value="1"/>
</dbReference>
<evidence type="ECO:0000256" key="13">
    <source>
        <dbReference type="ARBA" id="ARBA00053222"/>
    </source>
</evidence>
<protein>
    <recommendedName>
        <fullName evidence="18">Bifunctional apolipoprotein N-acyltransferase/polyprenol monophosphomannose synthase</fullName>
        <ecNumber evidence="17">2.3.1.269</ecNumber>
        <ecNumber evidence="3">2.4.1.83</ecNumber>
    </recommendedName>
</protein>
<dbReference type="PROSITE" id="PS50263">
    <property type="entry name" value="CN_HYDROLASE"/>
    <property type="match status" value="1"/>
</dbReference>
<dbReference type="PANTHER" id="PTHR43398:SF1">
    <property type="entry name" value="DOLICHOL-PHOSPHATE MANNOSYLTRANSFERASE SUBUNIT 1"/>
    <property type="match status" value="1"/>
</dbReference>
<feature type="region of interest" description="Disordered" evidence="19">
    <location>
        <begin position="327"/>
        <end position="403"/>
    </location>
</feature>
<dbReference type="InterPro" id="IPR004563">
    <property type="entry name" value="Apolipo_AcylTrfase"/>
</dbReference>
<evidence type="ECO:0000313" key="21">
    <source>
        <dbReference type="EMBL" id="CKT01638.1"/>
    </source>
</evidence>
<dbReference type="NCBIfam" id="TIGR00546">
    <property type="entry name" value="lnt"/>
    <property type="match status" value="1"/>
</dbReference>
<keyword evidence="7" id="KW-0812">Transmembrane</keyword>
<keyword evidence="6 21" id="KW-0808">Transferase</keyword>
<comment type="similarity">
    <text evidence="2">Belongs to the glycosyltransferase 2 family.</text>
</comment>
<feature type="region of interest" description="Disordered" evidence="19">
    <location>
        <begin position="646"/>
        <end position="668"/>
    </location>
</feature>
<dbReference type="EMBL" id="CNGE01000576">
    <property type="protein sequence ID" value="CKT01638.1"/>
    <property type="molecule type" value="Genomic_DNA"/>
</dbReference>
<comment type="similarity">
    <text evidence="15">In the C-terminal section; belongs to the glycosyltransferase 2 family.</text>
</comment>
<dbReference type="Pfam" id="PF00535">
    <property type="entry name" value="Glycos_transf_2"/>
    <property type="match status" value="1"/>
</dbReference>
<dbReference type="GO" id="GO:0005886">
    <property type="term" value="C:plasma membrane"/>
    <property type="evidence" value="ECO:0007669"/>
    <property type="project" value="UniProtKB-SubCell"/>
</dbReference>
<evidence type="ECO:0000256" key="19">
    <source>
        <dbReference type="SAM" id="MobiDB-lite"/>
    </source>
</evidence>
<gene>
    <name evidence="21" type="primary">arnC</name>
    <name evidence="21" type="ORF">ERS027646_02840</name>
</gene>
<feature type="domain" description="CN hydrolase" evidence="20">
    <location>
        <begin position="35"/>
        <end position="291"/>
    </location>
</feature>
<evidence type="ECO:0000256" key="2">
    <source>
        <dbReference type="ARBA" id="ARBA00006739"/>
    </source>
</evidence>
<dbReference type="SUPFAM" id="SSF56317">
    <property type="entry name" value="Carbon-nitrogen hydrolase"/>
    <property type="match status" value="1"/>
</dbReference>
<evidence type="ECO:0000256" key="18">
    <source>
        <dbReference type="ARBA" id="ARBA00068743"/>
    </source>
</evidence>
<evidence type="ECO:0000256" key="14">
    <source>
        <dbReference type="ARBA" id="ARBA00060519"/>
    </source>
</evidence>
<dbReference type="AlphaFoldDB" id="A0A655AEP8"/>
<keyword evidence="9" id="KW-0472">Membrane</keyword>
<accession>A0A655AEP8</accession>
<proteinExistence type="inferred from homology"/>
<evidence type="ECO:0000256" key="6">
    <source>
        <dbReference type="ARBA" id="ARBA00022679"/>
    </source>
</evidence>
<evidence type="ECO:0000256" key="12">
    <source>
        <dbReference type="ARBA" id="ARBA00051728"/>
    </source>
</evidence>
<dbReference type="InterPro" id="IPR001173">
    <property type="entry name" value="Glyco_trans_2-like"/>
</dbReference>
<comment type="catalytic activity">
    <reaction evidence="12">
        <text>N-terminal S-1,2-diacyl-sn-glyceryl-L-cysteinyl-[lipoprotein] + a glycerophospholipid = N-acyl-S-1,2-diacyl-sn-glyceryl-L-cysteinyl-[lipoprotein] + a 2-acyl-sn-glycero-3-phospholipid + H(+)</text>
        <dbReference type="Rhea" id="RHEA:48228"/>
        <dbReference type="Rhea" id="RHEA-COMP:14681"/>
        <dbReference type="Rhea" id="RHEA-COMP:14684"/>
        <dbReference type="ChEBI" id="CHEBI:15378"/>
        <dbReference type="ChEBI" id="CHEBI:136912"/>
        <dbReference type="ChEBI" id="CHEBI:140656"/>
        <dbReference type="ChEBI" id="CHEBI:140657"/>
        <dbReference type="ChEBI" id="CHEBI:140660"/>
        <dbReference type="EC" id="2.3.1.269"/>
    </reaction>
</comment>
<evidence type="ECO:0000256" key="15">
    <source>
        <dbReference type="ARBA" id="ARBA00060836"/>
    </source>
</evidence>
<dbReference type="EC" id="2.3.1.269" evidence="17"/>
<reference evidence="21 22" key="1">
    <citation type="submission" date="2015-03" db="EMBL/GenBank/DDBJ databases">
        <authorList>
            <consortium name="Pathogen Informatics"/>
        </authorList>
    </citation>
    <scope>NUCLEOTIDE SEQUENCE [LARGE SCALE GENOMIC DNA]</scope>
    <source>
        <strain evidence="21 22">Bir 172</strain>
    </source>
</reference>
<evidence type="ECO:0000256" key="9">
    <source>
        <dbReference type="ARBA" id="ARBA00023136"/>
    </source>
</evidence>
<evidence type="ECO:0000256" key="11">
    <source>
        <dbReference type="ARBA" id="ARBA00050499"/>
    </source>
</evidence>
<dbReference type="Pfam" id="PF00795">
    <property type="entry name" value="CN_hydrolase"/>
    <property type="match status" value="1"/>
</dbReference>